<dbReference type="AlphaFoldDB" id="A0A1V6SY61"/>
<dbReference type="OrthoDB" id="5376804at2759"/>
<gene>
    <name evidence="2" type="ORF">PENFLA_c020G06359</name>
</gene>
<dbReference type="Pfam" id="PF11374">
    <property type="entry name" value="DUF3176"/>
    <property type="match status" value="1"/>
</dbReference>
<keyword evidence="1" id="KW-0812">Transmembrane</keyword>
<keyword evidence="3" id="KW-1185">Reference proteome</keyword>
<proteinExistence type="predicted"/>
<dbReference type="Proteomes" id="UP000191342">
    <property type="component" value="Unassembled WGS sequence"/>
</dbReference>
<evidence type="ECO:0000256" key="1">
    <source>
        <dbReference type="SAM" id="Phobius"/>
    </source>
</evidence>
<keyword evidence="1" id="KW-0472">Membrane</keyword>
<reference evidence="3" key="1">
    <citation type="journal article" date="2017" name="Nat. Microbiol.">
        <title>Global analysis of biosynthetic gene clusters reveals vast potential of secondary metabolite production in Penicillium species.</title>
        <authorList>
            <person name="Nielsen J.C."/>
            <person name="Grijseels S."/>
            <person name="Prigent S."/>
            <person name="Ji B."/>
            <person name="Dainat J."/>
            <person name="Nielsen K.F."/>
            <person name="Frisvad J.C."/>
            <person name="Workman M."/>
            <person name="Nielsen J."/>
        </authorList>
    </citation>
    <scope>NUCLEOTIDE SEQUENCE [LARGE SCALE GENOMIC DNA]</scope>
    <source>
        <strain evidence="3">IBT 14082</strain>
    </source>
</reference>
<feature type="transmembrane region" description="Helical" evidence="1">
    <location>
        <begin position="52"/>
        <end position="76"/>
    </location>
</feature>
<evidence type="ECO:0000313" key="2">
    <source>
        <dbReference type="EMBL" id="OQE18841.1"/>
    </source>
</evidence>
<keyword evidence="1" id="KW-1133">Transmembrane helix</keyword>
<organism evidence="2 3">
    <name type="scientific">Penicillium flavigenum</name>
    <dbReference type="NCBI Taxonomy" id="254877"/>
    <lineage>
        <taxon>Eukaryota</taxon>
        <taxon>Fungi</taxon>
        <taxon>Dikarya</taxon>
        <taxon>Ascomycota</taxon>
        <taxon>Pezizomycotina</taxon>
        <taxon>Eurotiomycetes</taxon>
        <taxon>Eurotiomycetidae</taxon>
        <taxon>Eurotiales</taxon>
        <taxon>Aspergillaceae</taxon>
        <taxon>Penicillium</taxon>
    </lineage>
</organism>
<dbReference type="InterPro" id="IPR021514">
    <property type="entry name" value="DUF3176"/>
</dbReference>
<dbReference type="EMBL" id="MLQL01000020">
    <property type="protein sequence ID" value="OQE18841.1"/>
    <property type="molecule type" value="Genomic_DNA"/>
</dbReference>
<dbReference type="PANTHER" id="PTHR35394:SF5">
    <property type="entry name" value="DUF3176 DOMAIN-CONTAINING PROTEIN"/>
    <property type="match status" value="1"/>
</dbReference>
<sequence length="119" mass="13596">MSPKTTRRGIANWKAWKFELWALVGSVLSFAIMVIILAIFDRRPIFEWKSVTLNAIISVLSAVMKASLTFAVAELIGQWKWIIFSRGERPLMDFERIDMATRGPLGSLRVLSRMRALQV</sequence>
<dbReference type="PANTHER" id="PTHR35394">
    <property type="entry name" value="DUF3176 DOMAIN-CONTAINING PROTEIN"/>
    <property type="match status" value="1"/>
</dbReference>
<feature type="transmembrane region" description="Helical" evidence="1">
    <location>
        <begin position="20"/>
        <end position="40"/>
    </location>
</feature>
<evidence type="ECO:0000313" key="3">
    <source>
        <dbReference type="Proteomes" id="UP000191342"/>
    </source>
</evidence>
<protein>
    <submittedName>
        <fullName evidence="2">Uncharacterized protein</fullName>
    </submittedName>
</protein>
<name>A0A1V6SY61_9EURO</name>
<comment type="caution">
    <text evidence="2">The sequence shown here is derived from an EMBL/GenBank/DDBJ whole genome shotgun (WGS) entry which is preliminary data.</text>
</comment>
<dbReference type="STRING" id="254877.A0A1V6SY61"/>
<accession>A0A1V6SY61</accession>